<keyword evidence="1" id="KW-0812">Transmembrane</keyword>
<reference evidence="2" key="1">
    <citation type="submission" date="2019-04" db="EMBL/GenBank/DDBJ databases">
        <title>Evolution of Biomass-Degrading Anaerobic Consortia Revealed by Metagenomics.</title>
        <authorList>
            <person name="Peng X."/>
        </authorList>
    </citation>
    <scope>NUCLEOTIDE SEQUENCE</scope>
    <source>
        <strain evidence="2">SIG551</strain>
    </source>
</reference>
<feature type="transmembrane region" description="Helical" evidence="1">
    <location>
        <begin position="12"/>
        <end position="32"/>
    </location>
</feature>
<comment type="caution">
    <text evidence="2">The sequence shown here is derived from an EMBL/GenBank/DDBJ whole genome shotgun (WGS) entry which is preliminary data.</text>
</comment>
<dbReference type="Proteomes" id="UP000754750">
    <property type="component" value="Unassembled WGS sequence"/>
</dbReference>
<keyword evidence="1" id="KW-1133">Transmembrane helix</keyword>
<dbReference type="InterPro" id="IPR012340">
    <property type="entry name" value="NA-bd_OB-fold"/>
</dbReference>
<dbReference type="AlphaFoldDB" id="A0A928Q2W8"/>
<gene>
    <name evidence="2" type="ORF">E7512_07370</name>
</gene>
<accession>A0A928Q2W8</accession>
<dbReference type="Gene3D" id="2.40.50.140">
    <property type="entry name" value="Nucleic acid-binding proteins"/>
    <property type="match status" value="1"/>
</dbReference>
<dbReference type="RefSeq" id="WP_326840330.1">
    <property type="nucleotide sequence ID" value="NZ_SVNY01000003.1"/>
</dbReference>
<protein>
    <recommendedName>
        <fullName evidence="4">NfeD-like C-terminal domain-containing protein</fullName>
    </recommendedName>
</protein>
<evidence type="ECO:0000256" key="1">
    <source>
        <dbReference type="SAM" id="Phobius"/>
    </source>
</evidence>
<dbReference type="EMBL" id="SVNY01000003">
    <property type="protein sequence ID" value="MBE6833383.1"/>
    <property type="molecule type" value="Genomic_DNA"/>
</dbReference>
<feature type="transmembrane region" description="Helical" evidence="1">
    <location>
        <begin position="90"/>
        <end position="111"/>
    </location>
</feature>
<feature type="transmembrane region" description="Helical" evidence="1">
    <location>
        <begin position="117"/>
        <end position="136"/>
    </location>
</feature>
<sequence>MLEWWGTLDLFSQVLYCIAVPSSLILLIQIVMTTVGFGQSGPGINPDDLPGFDGLGDSVDFDLDVPPDAGVDSGGAGDGGSPGDLGALHLFTLEGIVAFLAVFSWTAILAYQSGTPGTLAVLIGTALGALAMYGVAKIIQLTARLASNGTLQMRNALGQTATVYLMIPARGTGQGKVNLTVQERFIEASAITDGPVGLPNGALVRVVDIRADNVLVVELEEGESSAPPNDGTSS</sequence>
<evidence type="ECO:0000313" key="2">
    <source>
        <dbReference type="EMBL" id="MBE6833383.1"/>
    </source>
</evidence>
<evidence type="ECO:0000313" key="3">
    <source>
        <dbReference type="Proteomes" id="UP000754750"/>
    </source>
</evidence>
<name>A0A928Q2W8_9FIRM</name>
<proteinExistence type="predicted"/>
<evidence type="ECO:0008006" key="4">
    <source>
        <dbReference type="Google" id="ProtNLM"/>
    </source>
</evidence>
<organism evidence="2 3">
    <name type="scientific">Faecalispora sporosphaeroides</name>
    <dbReference type="NCBI Taxonomy" id="1549"/>
    <lineage>
        <taxon>Bacteria</taxon>
        <taxon>Bacillati</taxon>
        <taxon>Bacillota</taxon>
        <taxon>Clostridia</taxon>
        <taxon>Eubacteriales</taxon>
        <taxon>Oscillospiraceae</taxon>
        <taxon>Faecalispora</taxon>
    </lineage>
</organism>
<keyword evidence="1" id="KW-0472">Membrane</keyword>